<dbReference type="Gene3D" id="3.40.50.720">
    <property type="entry name" value="NAD(P)-binding Rossmann-like Domain"/>
    <property type="match status" value="1"/>
</dbReference>
<organism evidence="3 4">
    <name type="scientific">Rhizobium meliloti</name>
    <name type="common">Ensifer meliloti</name>
    <name type="synonym">Sinorhizobium meliloti</name>
    <dbReference type="NCBI Taxonomy" id="382"/>
    <lineage>
        <taxon>Bacteria</taxon>
        <taxon>Pseudomonadati</taxon>
        <taxon>Pseudomonadota</taxon>
        <taxon>Alphaproteobacteria</taxon>
        <taxon>Hyphomicrobiales</taxon>
        <taxon>Rhizobiaceae</taxon>
        <taxon>Sinorhizobium/Ensifer group</taxon>
        <taxon>Sinorhizobium</taxon>
    </lineage>
</organism>
<dbReference type="EMBL" id="WISR01000078">
    <property type="protein sequence ID" value="MQW32690.1"/>
    <property type="molecule type" value="Genomic_DNA"/>
</dbReference>
<dbReference type="GO" id="GO:0016491">
    <property type="term" value="F:oxidoreductase activity"/>
    <property type="evidence" value="ECO:0007669"/>
    <property type="project" value="UniProtKB-KW"/>
</dbReference>
<comment type="caution">
    <text evidence="3">The sequence shown here is derived from an EMBL/GenBank/DDBJ whole genome shotgun (WGS) entry which is preliminary data.</text>
</comment>
<evidence type="ECO:0000256" key="1">
    <source>
        <dbReference type="ARBA" id="ARBA00006484"/>
    </source>
</evidence>
<comment type="similarity">
    <text evidence="1">Belongs to the short-chain dehydrogenases/reductases (SDR) family.</text>
</comment>
<dbReference type="SUPFAM" id="SSF51735">
    <property type="entry name" value="NAD(P)-binding Rossmann-fold domains"/>
    <property type="match status" value="1"/>
</dbReference>
<gene>
    <name evidence="3" type="ORF">GHK53_07635</name>
</gene>
<reference evidence="3 4" key="1">
    <citation type="journal article" date="2013" name="Genome Biol.">
        <title>Comparative genomics of the core and accessory genomes of 48 Sinorhizobium strains comprising five genospecies.</title>
        <authorList>
            <person name="Sugawara M."/>
            <person name="Epstein B."/>
            <person name="Badgley B.D."/>
            <person name="Unno T."/>
            <person name="Xu L."/>
            <person name="Reese J."/>
            <person name="Gyaneshwar P."/>
            <person name="Denny R."/>
            <person name="Mudge J."/>
            <person name="Bharti A.K."/>
            <person name="Farmer A.D."/>
            <person name="May G.D."/>
            <person name="Woodward J.E."/>
            <person name="Medigue C."/>
            <person name="Vallenet D."/>
            <person name="Lajus A."/>
            <person name="Rouy Z."/>
            <person name="Martinez-Vaz B."/>
            <person name="Tiffin P."/>
            <person name="Young N.D."/>
            <person name="Sadowsky M.J."/>
        </authorList>
    </citation>
    <scope>NUCLEOTIDE SEQUENCE [LARGE SCALE GENOMIC DNA]</scope>
    <source>
        <strain evidence="3 4">N6B1</strain>
    </source>
</reference>
<dbReference type="RefSeq" id="WP_153349511.1">
    <property type="nucleotide sequence ID" value="NZ_WISR01000078.1"/>
</dbReference>
<keyword evidence="2" id="KW-0560">Oxidoreductase</keyword>
<dbReference type="PANTHER" id="PTHR44196:SF1">
    <property type="entry name" value="DEHYDROGENASE_REDUCTASE SDR FAMILY MEMBER 7B"/>
    <property type="match status" value="1"/>
</dbReference>
<dbReference type="PANTHER" id="PTHR44196">
    <property type="entry name" value="DEHYDROGENASE/REDUCTASE SDR FAMILY MEMBER 7B"/>
    <property type="match status" value="1"/>
</dbReference>
<name>A0AAW9TNS4_RHIML</name>
<evidence type="ECO:0000313" key="4">
    <source>
        <dbReference type="Proteomes" id="UP000429484"/>
    </source>
</evidence>
<dbReference type="Proteomes" id="UP000429484">
    <property type="component" value="Unassembled WGS sequence"/>
</dbReference>
<dbReference type="AlphaFoldDB" id="A0AAW9TNS4"/>
<sequence>MACYLKGKVALITGASSGIGLATARALAAEGAQLSLTARSDSEYSKLVDEFSDGALIVPADLCENGMVEKVVNDHLNTFRRIDILVASAGMFHQG</sequence>
<dbReference type="InterPro" id="IPR036291">
    <property type="entry name" value="NAD(P)-bd_dom_sf"/>
</dbReference>
<protein>
    <submittedName>
        <fullName evidence="3">SDR family NAD(P)-dependent oxidoreductase</fullName>
    </submittedName>
</protein>
<dbReference type="InterPro" id="IPR002347">
    <property type="entry name" value="SDR_fam"/>
</dbReference>
<dbReference type="Pfam" id="PF00106">
    <property type="entry name" value="adh_short"/>
    <property type="match status" value="1"/>
</dbReference>
<evidence type="ECO:0000313" key="3">
    <source>
        <dbReference type="EMBL" id="MQW32690.1"/>
    </source>
</evidence>
<accession>A0AAW9TNS4</accession>
<dbReference type="PRINTS" id="PR00081">
    <property type="entry name" value="GDHRDH"/>
</dbReference>
<proteinExistence type="inferred from homology"/>
<dbReference type="GO" id="GO:0016020">
    <property type="term" value="C:membrane"/>
    <property type="evidence" value="ECO:0007669"/>
    <property type="project" value="TreeGrafter"/>
</dbReference>
<evidence type="ECO:0000256" key="2">
    <source>
        <dbReference type="ARBA" id="ARBA00023002"/>
    </source>
</evidence>